<reference evidence="1 2" key="1">
    <citation type="journal article" date="2019" name="Sci. Rep.">
        <title>A high-quality genome of Eragrostis curvula grass provides insights into Poaceae evolution and supports new strategies to enhance forage quality.</title>
        <authorList>
            <person name="Carballo J."/>
            <person name="Santos B.A.C.M."/>
            <person name="Zappacosta D."/>
            <person name="Garbus I."/>
            <person name="Selva J.P."/>
            <person name="Gallo C.A."/>
            <person name="Diaz A."/>
            <person name="Albertini E."/>
            <person name="Caccamo M."/>
            <person name="Echenique V."/>
        </authorList>
    </citation>
    <scope>NUCLEOTIDE SEQUENCE [LARGE SCALE GENOMIC DNA]</scope>
    <source>
        <strain evidence="2">cv. Victoria</strain>
        <tissue evidence="1">Leaf</tissue>
    </source>
</reference>
<dbReference type="Gramene" id="TVU17406">
    <property type="protein sequence ID" value="TVU17406"/>
    <property type="gene ID" value="EJB05_33441"/>
</dbReference>
<gene>
    <name evidence="1" type="ORF">EJB05_33441</name>
</gene>
<sequence>MCVQSSDPVRPRSIWCSTRVAFSVLSPLSGRIPCGNRGSGAAQILWSSLWPSSDWYRFRFRCCLVEFLSGSTSQGFDV</sequence>
<dbReference type="EMBL" id="RWGY01000029">
    <property type="protein sequence ID" value="TVU17406.1"/>
    <property type="molecule type" value="Genomic_DNA"/>
</dbReference>
<evidence type="ECO:0000313" key="1">
    <source>
        <dbReference type="EMBL" id="TVU17406.1"/>
    </source>
</evidence>
<comment type="caution">
    <text evidence="1">The sequence shown here is derived from an EMBL/GenBank/DDBJ whole genome shotgun (WGS) entry which is preliminary data.</text>
</comment>
<evidence type="ECO:0000313" key="2">
    <source>
        <dbReference type="Proteomes" id="UP000324897"/>
    </source>
</evidence>
<name>A0A5J9U195_9POAL</name>
<dbReference type="Proteomes" id="UP000324897">
    <property type="component" value="Chromosome 7"/>
</dbReference>
<proteinExistence type="predicted"/>
<dbReference type="AlphaFoldDB" id="A0A5J9U195"/>
<accession>A0A5J9U195</accession>
<feature type="non-terminal residue" evidence="1">
    <location>
        <position position="78"/>
    </location>
</feature>
<feature type="non-terminal residue" evidence="1">
    <location>
        <position position="1"/>
    </location>
</feature>
<organism evidence="1 2">
    <name type="scientific">Eragrostis curvula</name>
    <name type="common">weeping love grass</name>
    <dbReference type="NCBI Taxonomy" id="38414"/>
    <lineage>
        <taxon>Eukaryota</taxon>
        <taxon>Viridiplantae</taxon>
        <taxon>Streptophyta</taxon>
        <taxon>Embryophyta</taxon>
        <taxon>Tracheophyta</taxon>
        <taxon>Spermatophyta</taxon>
        <taxon>Magnoliopsida</taxon>
        <taxon>Liliopsida</taxon>
        <taxon>Poales</taxon>
        <taxon>Poaceae</taxon>
        <taxon>PACMAD clade</taxon>
        <taxon>Chloridoideae</taxon>
        <taxon>Eragrostideae</taxon>
        <taxon>Eragrostidinae</taxon>
        <taxon>Eragrostis</taxon>
    </lineage>
</organism>
<keyword evidence="2" id="KW-1185">Reference proteome</keyword>
<protein>
    <submittedName>
        <fullName evidence="1">Uncharacterized protein</fullName>
    </submittedName>
</protein>